<evidence type="ECO:0000313" key="1">
    <source>
        <dbReference type="Proteomes" id="UP000887579"/>
    </source>
</evidence>
<proteinExistence type="predicted"/>
<sequence length="175" mass="20203">MATKEFRLSLNGVVRDDFKNLNLNQTNKCLSVDFNNANDATQARKQINLWKKGYNKKLPSDYLSVFGVSDKENSREEGKHSNINNSTLSLHITAYENLSEASNEFKSEEEEIFKMKESELAKKWKNAKHISAIVVQNLFEFPRQQEDENKKPEMMQFKASQKLLNPNLSEGKILN</sequence>
<reference evidence="2" key="1">
    <citation type="submission" date="2022-11" db="UniProtKB">
        <authorList>
            <consortium name="WormBaseParasite"/>
        </authorList>
    </citation>
    <scope>IDENTIFICATION</scope>
</reference>
<accession>A0AC34GPD0</accession>
<name>A0AC34GPD0_9BILA</name>
<organism evidence="1 2">
    <name type="scientific">Panagrolaimus sp. ES5</name>
    <dbReference type="NCBI Taxonomy" id="591445"/>
    <lineage>
        <taxon>Eukaryota</taxon>
        <taxon>Metazoa</taxon>
        <taxon>Ecdysozoa</taxon>
        <taxon>Nematoda</taxon>
        <taxon>Chromadorea</taxon>
        <taxon>Rhabditida</taxon>
        <taxon>Tylenchina</taxon>
        <taxon>Panagrolaimomorpha</taxon>
        <taxon>Panagrolaimoidea</taxon>
        <taxon>Panagrolaimidae</taxon>
        <taxon>Panagrolaimus</taxon>
    </lineage>
</organism>
<evidence type="ECO:0000313" key="2">
    <source>
        <dbReference type="WBParaSite" id="ES5_v2.g6175.t1"/>
    </source>
</evidence>
<protein>
    <submittedName>
        <fullName evidence="2">Uncharacterized protein</fullName>
    </submittedName>
</protein>
<dbReference type="WBParaSite" id="ES5_v2.g6175.t1">
    <property type="protein sequence ID" value="ES5_v2.g6175.t1"/>
    <property type="gene ID" value="ES5_v2.g6175"/>
</dbReference>
<dbReference type="Proteomes" id="UP000887579">
    <property type="component" value="Unplaced"/>
</dbReference>